<evidence type="ECO:0000256" key="1">
    <source>
        <dbReference type="ARBA" id="ARBA00004685"/>
    </source>
</evidence>
<proteinExistence type="inferred from homology"/>
<dbReference type="AlphaFoldDB" id="A0A084R219"/>
<evidence type="ECO:0008006" key="10">
    <source>
        <dbReference type="Google" id="ProtNLM"/>
    </source>
</evidence>
<keyword evidence="9" id="KW-1185">Reference proteome</keyword>
<dbReference type="InterPro" id="IPR050529">
    <property type="entry name" value="CYP450_sterol_14alpha_dmase"/>
</dbReference>
<keyword evidence="3 7" id="KW-0349">Heme</keyword>
<dbReference type="GO" id="GO:0020037">
    <property type="term" value="F:heme binding"/>
    <property type="evidence" value="ECO:0007669"/>
    <property type="project" value="InterPro"/>
</dbReference>
<protein>
    <recommendedName>
        <fullName evidence="10">Cytochrome P450</fullName>
    </recommendedName>
</protein>
<comment type="cofactor">
    <cofactor evidence="7">
        <name>heme</name>
        <dbReference type="ChEBI" id="CHEBI:30413"/>
    </cofactor>
</comment>
<dbReference type="PRINTS" id="PR00465">
    <property type="entry name" value="EP450IV"/>
</dbReference>
<gene>
    <name evidence="8" type="ORF">S40285_07895</name>
</gene>
<accession>A0A084R219</accession>
<keyword evidence="5 7" id="KW-0408">Iron</keyword>
<evidence type="ECO:0000256" key="3">
    <source>
        <dbReference type="ARBA" id="ARBA00022617"/>
    </source>
</evidence>
<dbReference type="PANTHER" id="PTHR24304:SF2">
    <property type="entry name" value="24-HYDROXYCHOLESTEROL 7-ALPHA-HYDROXYLASE"/>
    <property type="match status" value="1"/>
</dbReference>
<evidence type="ECO:0000256" key="4">
    <source>
        <dbReference type="ARBA" id="ARBA00022723"/>
    </source>
</evidence>
<dbReference type="GO" id="GO:0005506">
    <property type="term" value="F:iron ion binding"/>
    <property type="evidence" value="ECO:0007669"/>
    <property type="project" value="InterPro"/>
</dbReference>
<dbReference type="InParanoid" id="A0A084R219"/>
<evidence type="ECO:0000256" key="7">
    <source>
        <dbReference type="PIRSR" id="PIRSR602403-1"/>
    </source>
</evidence>
<comment type="pathway">
    <text evidence="1">Mycotoxin biosynthesis.</text>
</comment>
<evidence type="ECO:0000256" key="2">
    <source>
        <dbReference type="ARBA" id="ARBA00010617"/>
    </source>
</evidence>
<dbReference type="STRING" id="1283841.A0A084R219"/>
<dbReference type="InterPro" id="IPR002403">
    <property type="entry name" value="Cyt_P450_E_grp-IV"/>
</dbReference>
<dbReference type="PANTHER" id="PTHR24304">
    <property type="entry name" value="CYTOCHROME P450 FAMILY 7"/>
    <property type="match status" value="1"/>
</dbReference>
<dbReference type="Proteomes" id="UP000028524">
    <property type="component" value="Unassembled WGS sequence"/>
</dbReference>
<keyword evidence="4 7" id="KW-0479">Metal-binding</keyword>
<dbReference type="GO" id="GO:0008395">
    <property type="term" value="F:steroid hydroxylase activity"/>
    <property type="evidence" value="ECO:0007669"/>
    <property type="project" value="TreeGrafter"/>
</dbReference>
<dbReference type="GO" id="GO:0016705">
    <property type="term" value="F:oxidoreductase activity, acting on paired donors, with incorporation or reduction of molecular oxygen"/>
    <property type="evidence" value="ECO:0007669"/>
    <property type="project" value="InterPro"/>
</dbReference>
<evidence type="ECO:0000256" key="6">
    <source>
        <dbReference type="ARBA" id="ARBA00023033"/>
    </source>
</evidence>
<comment type="similarity">
    <text evidence="2">Belongs to the cytochrome P450 family.</text>
</comment>
<organism evidence="8 9">
    <name type="scientific">Stachybotrys chlorohalonatus (strain IBT 40285)</name>
    <dbReference type="NCBI Taxonomy" id="1283841"/>
    <lineage>
        <taxon>Eukaryota</taxon>
        <taxon>Fungi</taxon>
        <taxon>Dikarya</taxon>
        <taxon>Ascomycota</taxon>
        <taxon>Pezizomycotina</taxon>
        <taxon>Sordariomycetes</taxon>
        <taxon>Hypocreomycetidae</taxon>
        <taxon>Hypocreales</taxon>
        <taxon>Stachybotryaceae</taxon>
        <taxon>Stachybotrys</taxon>
    </lineage>
</organism>
<dbReference type="Gene3D" id="1.10.630.10">
    <property type="entry name" value="Cytochrome P450"/>
    <property type="match status" value="1"/>
</dbReference>
<keyword evidence="6" id="KW-0503">Monooxygenase</keyword>
<evidence type="ECO:0000256" key="5">
    <source>
        <dbReference type="ARBA" id="ARBA00023004"/>
    </source>
</evidence>
<evidence type="ECO:0000313" key="9">
    <source>
        <dbReference type="Proteomes" id="UP000028524"/>
    </source>
</evidence>
<dbReference type="InterPro" id="IPR036396">
    <property type="entry name" value="Cyt_P450_sf"/>
</dbReference>
<reference evidence="8 9" key="1">
    <citation type="journal article" date="2014" name="BMC Genomics">
        <title>Comparative genome sequencing reveals chemotype-specific gene clusters in the toxigenic black mold Stachybotrys.</title>
        <authorList>
            <person name="Semeiks J."/>
            <person name="Borek D."/>
            <person name="Otwinowski Z."/>
            <person name="Grishin N.V."/>
        </authorList>
    </citation>
    <scope>NUCLEOTIDE SEQUENCE [LARGE SCALE GENOMIC DNA]</scope>
    <source>
        <strain evidence="8 9">IBT 40285</strain>
    </source>
</reference>
<name>A0A084R219_STAC4</name>
<keyword evidence="6" id="KW-0560">Oxidoreductase</keyword>
<dbReference type="EMBL" id="KL659254">
    <property type="protein sequence ID" value="KFA70254.1"/>
    <property type="molecule type" value="Genomic_DNA"/>
</dbReference>
<dbReference type="SUPFAM" id="SSF48264">
    <property type="entry name" value="Cytochrome P450"/>
    <property type="match status" value="1"/>
</dbReference>
<feature type="binding site" description="axial binding residue" evidence="7">
    <location>
        <position position="510"/>
    </location>
    <ligand>
        <name>heme</name>
        <dbReference type="ChEBI" id="CHEBI:30413"/>
    </ligand>
    <ligandPart>
        <name>Fe</name>
        <dbReference type="ChEBI" id="CHEBI:18248"/>
    </ligandPart>
</feature>
<dbReference type="OrthoDB" id="3366823at2759"/>
<dbReference type="HOGENOM" id="CLU_018012_2_1_1"/>
<evidence type="ECO:0000313" key="8">
    <source>
        <dbReference type="EMBL" id="KFA70254.1"/>
    </source>
</evidence>
<dbReference type="OMA" id="NLKFGKW"/>
<sequence>MGLFIGETRPWALLENIPTWRSLLAIAVALRTFVYLHDVFWYHRIHRRNSHGQLPPKYPTFIPYLGVGLPLAWNIRDAVHHFTRYNNEGTIARLPVFPGVKVFLYQDPLIIRQIWKISHLLDFRPMATHFFTKACGMAPDAAALYLTDTTGLKSVPLPGSGGQEQHRVHRIIHESDRQALAGRGFAPTIQAFRTAFDRRMEQFATESWTEVDDFWTFIQDTAGAAEAEAIFGPNLLRLHPKFVRDFFDFDRVIPWLLKGMSFSKAERIRNKLLDDFQEWAKFVTIRSAGDKTRDYGNEDYGVRDPHWGAEWTRYRHEYFRAFFDDDAIASHDLGVTWGALGNTVPATLMATIHVLQDQALQSRVRKGVNDLCGERPLSHVHIKELTTQTLLSAVYAETLRMYVTVFVPVVPLHGVLDLGKWRIPQGSYGLMNAGVAHKNKDVWNTRAGAHPVDSFWADRFIIDPADPLSGPVRPESRDKYGMVVKGDEPFCASEGLEGFWIPYGGGRNMCPGRFLAKAIMTYTMASLTRDFEVELPTGPIALGSDRFGMGVELPVHKIPFRIRKRTHG</sequence>